<protein>
    <submittedName>
        <fullName evidence="2">Uncharacterized protein</fullName>
    </submittedName>
</protein>
<feature type="region of interest" description="Disordered" evidence="1">
    <location>
        <begin position="518"/>
        <end position="547"/>
    </location>
</feature>
<dbReference type="Proteomes" id="UP000827892">
    <property type="component" value="Chromosome IV"/>
</dbReference>
<feature type="compositionally biased region" description="Low complexity" evidence="1">
    <location>
        <begin position="652"/>
        <end position="668"/>
    </location>
</feature>
<dbReference type="EMBL" id="CP090894">
    <property type="protein sequence ID" value="ULT95152.1"/>
    <property type="molecule type" value="Genomic_DNA"/>
</dbReference>
<evidence type="ECO:0000313" key="3">
    <source>
        <dbReference type="Proteomes" id="UP000827892"/>
    </source>
</evidence>
<evidence type="ECO:0000256" key="1">
    <source>
        <dbReference type="SAM" id="MobiDB-lite"/>
    </source>
</evidence>
<evidence type="ECO:0000313" key="2">
    <source>
        <dbReference type="EMBL" id="ULT95152.1"/>
    </source>
</evidence>
<feature type="compositionally biased region" description="Basic and acidic residues" evidence="1">
    <location>
        <begin position="527"/>
        <end position="536"/>
    </location>
</feature>
<feature type="compositionally biased region" description="Basic and acidic residues" evidence="1">
    <location>
        <begin position="678"/>
        <end position="687"/>
    </location>
</feature>
<gene>
    <name evidence="2" type="ORF">L3Y34_004115</name>
</gene>
<reference evidence="2 3" key="1">
    <citation type="submission" date="2022-05" db="EMBL/GenBank/DDBJ databases">
        <title>Chromosome-level reference genomes for two strains of Caenorhabditis briggsae: an improved platform for comparative genomics.</title>
        <authorList>
            <person name="Stevens L."/>
            <person name="Andersen E.C."/>
        </authorList>
    </citation>
    <scope>NUCLEOTIDE SEQUENCE [LARGE SCALE GENOMIC DNA]</scope>
    <source>
        <strain evidence="2">QX1410_ONT</strain>
        <tissue evidence="2">Whole-organism</tissue>
    </source>
</reference>
<proteinExistence type="predicted"/>
<feature type="region of interest" description="Disordered" evidence="1">
    <location>
        <begin position="645"/>
        <end position="687"/>
    </location>
</feature>
<sequence>MGKKTKNSSAAKSQWMKLEEDFSAEQLISKDDIIFGEINATDLGKQIIHPLLKSGQNFGDVLRKLISWKNYIRGRSDSLFEEFNIILQSQFESLRVTLMEPFNESLWQELETIETDLNKIPIQINGVPTSTISIISSLELLMKDLEVNVKNAEIFPFDDDSFGLPPVNCKKIWNPLIWMRIEMEKKIKDNGQYDVPSINQLVTSLNLAPKVGNFEKLAVTSFFLEKTADNLDYSNSGDKQRFMQDLKAMFGATTVDELTMVLPDILMAYSEELMERVMQVSYFIPFELLRLMFTCWQPKVLKLRLRSEACSSIDDAARIEWDDEDVFTSTTLFNCPLFDRCEPVCLGEEPVIKDCKLIADATGSRLFDPIHNEKNFDTAGRDFLVLFPMHTILIKRTVNLKIGSSVKTQLKQQIEHIVNMFFCNAEEHKNRVINFELLFENAGEVQMSVVRKNIPQTANKRKIGVNYNVEQETKDLFETFGSKREGKRLYAISSARCHAPSSIYLILPRRLTKNSKKYSDMPLFGGKRNDKKEKPSEAPSYPKQAVVPPPQVAHYPMTSYPQAALVQQNDQFYFTSAGQQLQSVPNTAAVAFARTDLPGAYDNFCEGFLDGPDFSNRVPDRNIPPAPGCYYFYSHGGAGPSTSSYAPPYPGAMTAPAPQSAPPTSSGSLPPPPTYEQAQKDVHRCDI</sequence>
<dbReference type="AlphaFoldDB" id="A0AAE9AB53"/>
<organism evidence="2 3">
    <name type="scientific">Caenorhabditis briggsae</name>
    <dbReference type="NCBI Taxonomy" id="6238"/>
    <lineage>
        <taxon>Eukaryota</taxon>
        <taxon>Metazoa</taxon>
        <taxon>Ecdysozoa</taxon>
        <taxon>Nematoda</taxon>
        <taxon>Chromadorea</taxon>
        <taxon>Rhabditida</taxon>
        <taxon>Rhabditina</taxon>
        <taxon>Rhabditomorpha</taxon>
        <taxon>Rhabditoidea</taxon>
        <taxon>Rhabditidae</taxon>
        <taxon>Peloderinae</taxon>
        <taxon>Caenorhabditis</taxon>
    </lineage>
</organism>
<name>A0AAE9AB53_CAEBR</name>
<accession>A0AAE9AB53</accession>